<evidence type="ECO:0000259" key="5">
    <source>
        <dbReference type="Pfam" id="PF02872"/>
    </source>
</evidence>
<dbReference type="Pfam" id="PF02872">
    <property type="entry name" value="5_nucleotid_C"/>
    <property type="match status" value="1"/>
</dbReference>
<accession>A0A9D4TWM9</accession>
<dbReference type="PANTHER" id="PTHR11575">
    <property type="entry name" value="5'-NUCLEOTIDASE-RELATED"/>
    <property type="match status" value="1"/>
</dbReference>
<dbReference type="Gene3D" id="3.60.21.10">
    <property type="match status" value="1"/>
</dbReference>
<dbReference type="GO" id="GO:0009166">
    <property type="term" value="P:nucleotide catabolic process"/>
    <property type="evidence" value="ECO:0007669"/>
    <property type="project" value="InterPro"/>
</dbReference>
<dbReference type="AlphaFoldDB" id="A0A9D4TWM9"/>
<sequence length="641" mass="65678">MRCQLVLLIALCAAAFAIQPAAAVDFTVVHINDNHARFEPADAGFGSSCDGEDAVACFGGFARQATAIADAAAAADAAGQDSLILHAGDQYAGTVWDVVYGSNGVQIAPLFLEQIGVQAMTLGNHEFDDGPESLATFIGNASFPVLSCNLDTSAEPLLDGLVQRYTVIELPISGVKVGVVGLTTIDTPEASSPGPNLKFMPYADTLPGCIADAKADGAEFIVALTHIGFSADKELAASAAAADIDLIVGGHSHSLLYGDPPLVGEEQVGSPIPPILVEPPTNETTEVSGPYPTLVAAEGGDKTIPIVTAMWASRYLGVLNVSWTPTEGMLSAVGAPVLLGGANSTNPVAEDRAIAADLTALRGPIDDLSEAVVGEAAVTLDGERAQVRAQETNLADLICDAMLWHVSTRTDLLRSYAPAAGRAVCVYNGGGIRASVEAGNITSGDLTTVLPFGNFLVVKAVTGSAMQTALNSGLSGWTGDDDAEGRFPQVGGMRYAFDPSLPEDARLVAAELLLSDNSSAPLSDYEGQPILLVTNNFVAEGGDSYDAFAPAATVYDASLPVVQVLASYVTAYSPIDVAVDGRIANCNVTDSAPLCMAAGGMEEADGMAPAPESAPASAATPAWNRGLVWPLAAAVFAAAVL</sequence>
<dbReference type="Pfam" id="PF00149">
    <property type="entry name" value="Metallophos"/>
    <property type="match status" value="1"/>
</dbReference>
<keyword evidence="3" id="KW-0547">Nucleotide-binding</keyword>
<dbReference type="InterPro" id="IPR029052">
    <property type="entry name" value="Metallo-depent_PP-like"/>
</dbReference>
<feature type="chain" id="PRO_5039755673" description="5'-nucleotidase" evidence="3">
    <location>
        <begin position="24"/>
        <end position="641"/>
    </location>
</feature>
<evidence type="ECO:0000256" key="3">
    <source>
        <dbReference type="RuleBase" id="RU362119"/>
    </source>
</evidence>
<evidence type="ECO:0008006" key="8">
    <source>
        <dbReference type="Google" id="ProtNLM"/>
    </source>
</evidence>
<keyword evidence="3" id="KW-0378">Hydrolase</keyword>
<dbReference type="InterPro" id="IPR006179">
    <property type="entry name" value="5_nucleotidase/apyrase"/>
</dbReference>
<dbReference type="GO" id="GO:0000166">
    <property type="term" value="F:nucleotide binding"/>
    <property type="evidence" value="ECO:0007669"/>
    <property type="project" value="UniProtKB-KW"/>
</dbReference>
<gene>
    <name evidence="6" type="ORF">D9Q98_005985</name>
</gene>
<dbReference type="GO" id="GO:0016787">
    <property type="term" value="F:hydrolase activity"/>
    <property type="evidence" value="ECO:0007669"/>
    <property type="project" value="UniProtKB-KW"/>
</dbReference>
<protein>
    <recommendedName>
        <fullName evidence="8">5'-nucleotidase</fullName>
    </recommendedName>
</protein>
<evidence type="ECO:0000313" key="7">
    <source>
        <dbReference type="Proteomes" id="UP001055712"/>
    </source>
</evidence>
<feature type="domain" description="5'-Nucleotidase C-terminal" evidence="5">
    <location>
        <begin position="372"/>
        <end position="549"/>
    </location>
</feature>
<comment type="caution">
    <text evidence="6">The sequence shown here is derived from an EMBL/GenBank/DDBJ whole genome shotgun (WGS) entry which is preliminary data.</text>
</comment>
<dbReference type="EMBL" id="SIDB01000002">
    <property type="protein sequence ID" value="KAI3436569.1"/>
    <property type="molecule type" value="Genomic_DNA"/>
</dbReference>
<feature type="domain" description="Calcineurin-like phosphoesterase" evidence="4">
    <location>
        <begin position="27"/>
        <end position="254"/>
    </location>
</feature>
<evidence type="ECO:0000256" key="1">
    <source>
        <dbReference type="ARBA" id="ARBA00006654"/>
    </source>
</evidence>
<dbReference type="InterPro" id="IPR036907">
    <property type="entry name" value="5'-Nucleotdase_C_sf"/>
</dbReference>
<dbReference type="InterPro" id="IPR004843">
    <property type="entry name" value="Calcineurin-like_PHP"/>
</dbReference>
<dbReference type="PANTHER" id="PTHR11575:SF24">
    <property type="entry name" value="5'-NUCLEOTIDASE"/>
    <property type="match status" value="1"/>
</dbReference>
<dbReference type="PRINTS" id="PR01607">
    <property type="entry name" value="APYRASEFAMLY"/>
</dbReference>
<dbReference type="OrthoDB" id="531680at2759"/>
<keyword evidence="7" id="KW-1185">Reference proteome</keyword>
<evidence type="ECO:0000313" key="6">
    <source>
        <dbReference type="EMBL" id="KAI3436569.1"/>
    </source>
</evidence>
<dbReference type="Gene3D" id="3.90.780.10">
    <property type="entry name" value="5'-Nucleotidase, C-terminal domain"/>
    <property type="match status" value="1"/>
</dbReference>
<dbReference type="SUPFAM" id="SSF56300">
    <property type="entry name" value="Metallo-dependent phosphatases"/>
    <property type="match status" value="1"/>
</dbReference>
<reference evidence="6" key="2">
    <citation type="submission" date="2020-11" db="EMBL/GenBank/DDBJ databases">
        <authorList>
            <person name="Cecchin M."/>
            <person name="Marcolungo L."/>
            <person name="Rossato M."/>
            <person name="Girolomoni L."/>
            <person name="Cosentino E."/>
            <person name="Cuine S."/>
            <person name="Li-Beisson Y."/>
            <person name="Delledonne M."/>
            <person name="Ballottari M."/>
        </authorList>
    </citation>
    <scope>NUCLEOTIDE SEQUENCE</scope>
    <source>
        <strain evidence="6">211/11P</strain>
        <tissue evidence="6">Whole cell</tissue>
    </source>
</reference>
<reference evidence="6" key="1">
    <citation type="journal article" date="2019" name="Plant J.">
        <title>Chlorella vulgaris genome assembly and annotation reveals the molecular basis for metabolic acclimation to high light conditions.</title>
        <authorList>
            <person name="Cecchin M."/>
            <person name="Marcolungo L."/>
            <person name="Rossato M."/>
            <person name="Girolomoni L."/>
            <person name="Cosentino E."/>
            <person name="Cuine S."/>
            <person name="Li-Beisson Y."/>
            <person name="Delledonne M."/>
            <person name="Ballottari M."/>
        </authorList>
    </citation>
    <scope>NUCLEOTIDE SEQUENCE</scope>
    <source>
        <strain evidence="6">211/11P</strain>
    </source>
</reference>
<evidence type="ECO:0000259" key="4">
    <source>
        <dbReference type="Pfam" id="PF00149"/>
    </source>
</evidence>
<proteinExistence type="inferred from homology"/>
<keyword evidence="2 3" id="KW-0732">Signal</keyword>
<evidence type="ECO:0000256" key="2">
    <source>
        <dbReference type="ARBA" id="ARBA00022729"/>
    </source>
</evidence>
<dbReference type="SUPFAM" id="SSF55816">
    <property type="entry name" value="5'-nucleotidase (syn. UDP-sugar hydrolase), C-terminal domain"/>
    <property type="match status" value="1"/>
</dbReference>
<organism evidence="6 7">
    <name type="scientific">Chlorella vulgaris</name>
    <name type="common">Green alga</name>
    <dbReference type="NCBI Taxonomy" id="3077"/>
    <lineage>
        <taxon>Eukaryota</taxon>
        <taxon>Viridiplantae</taxon>
        <taxon>Chlorophyta</taxon>
        <taxon>core chlorophytes</taxon>
        <taxon>Trebouxiophyceae</taxon>
        <taxon>Chlorellales</taxon>
        <taxon>Chlorellaceae</taxon>
        <taxon>Chlorella clade</taxon>
        <taxon>Chlorella</taxon>
    </lineage>
</organism>
<dbReference type="Proteomes" id="UP001055712">
    <property type="component" value="Unassembled WGS sequence"/>
</dbReference>
<dbReference type="InterPro" id="IPR008334">
    <property type="entry name" value="5'-Nucleotdase_C"/>
</dbReference>
<feature type="signal peptide" evidence="3">
    <location>
        <begin position="1"/>
        <end position="23"/>
    </location>
</feature>
<comment type="similarity">
    <text evidence="1 3">Belongs to the 5'-nucleotidase family.</text>
</comment>
<name>A0A9D4TWM9_CHLVU</name>